<dbReference type="Gene3D" id="3.10.110.10">
    <property type="entry name" value="Ubiquitin Conjugating Enzyme"/>
    <property type="match status" value="1"/>
</dbReference>
<dbReference type="AlphaFoldDB" id="B0EVD4"/>
<protein>
    <recommendedName>
        <fullName evidence="1">UEV domain-containing protein</fullName>
    </recommendedName>
</protein>
<sequence>MQEINFFLSSVREFYKDCDSVTKDIKRLQIKYPKLKLGITLSKYSSNQYISLEGFLPIVYERKVFGVPMLIAFTYNYPLSPPELSCFISQGMEIVKNHPFVKKDGFIQNVQQQWNSSTDLLILLEGLLAYFGSVPPVRKNSQLSPFPYSQPNLFTPNPTTSYQQYLTQQTNLLHSTNNPNYQQSIPSTTQYCPYQNQYPSYQNIHNPYLPYYHPQYTPNQYPSLSKPLSSPQSSTFITSQQYQNDTKLSTKISNTNITDYYLQDYDHSKEKTLTNPTKLQKQQNNTFTKYKQTKEECTTSNESYSYILPYSQCYTNKENVQNNLMKKGPIQQMKDSILYSINQTKKEIDSLQQWISNNPLPNDISLIEDFKKQINKQQMEQFKIQSKIQAMDDLLETLGEAVGNETVPVDKSLLTIRSIAENKFELKKQLIQLNY</sequence>
<evidence type="ECO:0000259" key="1">
    <source>
        <dbReference type="PROSITE" id="PS51322"/>
    </source>
</evidence>
<proteinExistence type="predicted"/>
<name>B0EVD4_ENTDS</name>
<dbReference type="GeneID" id="5886894"/>
<reference evidence="3" key="1">
    <citation type="submission" date="2007-12" db="EMBL/GenBank/DDBJ databases">
        <title>Annotation of Entamoeba dispar SAW760.</title>
        <authorList>
            <person name="Lorenzi H."/>
            <person name="Inman J."/>
            <person name="Schobel S."/>
            <person name="Amedeo P."/>
            <person name="Caler E."/>
        </authorList>
    </citation>
    <scope>NUCLEOTIDE SEQUENCE [LARGE SCALE GENOMIC DNA]</scope>
    <source>
        <strain evidence="3">ATCC PRA-260 / SAW760</strain>
    </source>
</reference>
<dbReference type="PROSITE" id="PS51322">
    <property type="entry name" value="UEV"/>
    <property type="match status" value="1"/>
</dbReference>
<evidence type="ECO:0000313" key="2">
    <source>
        <dbReference type="EMBL" id="EDR21546.1"/>
    </source>
</evidence>
<evidence type="ECO:0000313" key="3">
    <source>
        <dbReference type="Proteomes" id="UP000008076"/>
    </source>
</evidence>
<accession>B0EVD4</accession>
<dbReference type="CDD" id="cd11685">
    <property type="entry name" value="UEV_TSG101-like"/>
    <property type="match status" value="1"/>
</dbReference>
<dbReference type="RefSeq" id="XP_001742009.1">
    <property type="nucleotide sequence ID" value="XM_001741957.1"/>
</dbReference>
<dbReference type="eggNOG" id="ENOG502REUU">
    <property type="taxonomic scope" value="Eukaryota"/>
</dbReference>
<feature type="domain" description="UEV" evidence="1">
    <location>
        <begin position="2"/>
        <end position="141"/>
    </location>
</feature>
<dbReference type="OMA" id="YMNFPQP"/>
<dbReference type="PANTHER" id="PTHR23306:SF3">
    <property type="entry name" value="TUMOR SUPPRESSOR PROTEIN 101"/>
    <property type="match status" value="1"/>
</dbReference>
<dbReference type="OrthoDB" id="306304at2759"/>
<dbReference type="GO" id="GO:0015031">
    <property type="term" value="P:protein transport"/>
    <property type="evidence" value="ECO:0007669"/>
    <property type="project" value="InterPro"/>
</dbReference>
<gene>
    <name evidence="2" type="ORF">EDI_289800</name>
</gene>
<dbReference type="GO" id="GO:0000813">
    <property type="term" value="C:ESCRT I complex"/>
    <property type="evidence" value="ECO:0007669"/>
    <property type="project" value="TreeGrafter"/>
</dbReference>
<dbReference type="InterPro" id="IPR008883">
    <property type="entry name" value="UEV_N"/>
</dbReference>
<dbReference type="GO" id="GO:0008333">
    <property type="term" value="P:endosome to lysosome transport"/>
    <property type="evidence" value="ECO:0007669"/>
    <property type="project" value="TreeGrafter"/>
</dbReference>
<dbReference type="Proteomes" id="UP000008076">
    <property type="component" value="Unassembled WGS sequence"/>
</dbReference>
<dbReference type="KEGG" id="edi:EDI_289800"/>
<dbReference type="VEuPathDB" id="AmoebaDB:EDI_289800"/>
<dbReference type="SUPFAM" id="SSF54495">
    <property type="entry name" value="UBC-like"/>
    <property type="match status" value="1"/>
</dbReference>
<dbReference type="PANTHER" id="PTHR23306">
    <property type="entry name" value="TUMOR SUSCEPTIBILITY GENE 101 PROTEIN-RELATED"/>
    <property type="match status" value="1"/>
</dbReference>
<dbReference type="EMBL" id="DS551057">
    <property type="protein sequence ID" value="EDR21546.1"/>
    <property type="molecule type" value="Genomic_DNA"/>
</dbReference>
<dbReference type="GO" id="GO:0043130">
    <property type="term" value="F:ubiquitin binding"/>
    <property type="evidence" value="ECO:0007669"/>
    <property type="project" value="TreeGrafter"/>
</dbReference>
<keyword evidence="3" id="KW-1185">Reference proteome</keyword>
<dbReference type="Pfam" id="PF05743">
    <property type="entry name" value="UEV"/>
    <property type="match status" value="1"/>
</dbReference>
<dbReference type="InterPro" id="IPR016135">
    <property type="entry name" value="UBQ-conjugating_enzyme/RWD"/>
</dbReference>
<dbReference type="InterPro" id="IPR052070">
    <property type="entry name" value="ESCRT-I_UEV_domain"/>
</dbReference>
<organism evidence="3">
    <name type="scientific">Entamoeba dispar (strain ATCC PRA-260 / SAW760)</name>
    <dbReference type="NCBI Taxonomy" id="370354"/>
    <lineage>
        <taxon>Eukaryota</taxon>
        <taxon>Amoebozoa</taxon>
        <taxon>Evosea</taxon>
        <taxon>Archamoebae</taxon>
        <taxon>Mastigamoebida</taxon>
        <taxon>Entamoebidae</taxon>
        <taxon>Entamoeba</taxon>
    </lineage>
</organism>